<dbReference type="CDD" id="cd14797">
    <property type="entry name" value="DUF302"/>
    <property type="match status" value="1"/>
</dbReference>
<dbReference type="Gene3D" id="3.30.310.70">
    <property type="entry name" value="TT1751-like domain"/>
    <property type="match status" value="1"/>
</dbReference>
<protein>
    <recommendedName>
        <fullName evidence="1">DUF302 domain-containing protein</fullName>
    </recommendedName>
</protein>
<proteinExistence type="predicted"/>
<dbReference type="AlphaFoldDB" id="A0A5Q5CPV1"/>
<feature type="domain" description="DUF302" evidence="1">
    <location>
        <begin position="55"/>
        <end position="101"/>
    </location>
</feature>
<dbReference type="SUPFAM" id="SSF103247">
    <property type="entry name" value="TT1751-like"/>
    <property type="match status" value="1"/>
</dbReference>
<accession>A0A5Q5CPV1</accession>
<dbReference type="InterPro" id="IPR005180">
    <property type="entry name" value="DUF302"/>
</dbReference>
<name>A0A5Q5CPV1_MYCSJ</name>
<reference evidence="2" key="1">
    <citation type="submission" date="2007-02" db="EMBL/GenBank/DDBJ databases">
        <title>Complete sequence of Mycobacterium sp. JLS.</title>
        <authorList>
            <consortium name="US DOE Joint Genome Institute"/>
            <person name="Copeland A."/>
            <person name="Lucas S."/>
            <person name="Lapidus A."/>
            <person name="Barry K."/>
            <person name="Detter J.C."/>
            <person name="Glavina del Rio T."/>
            <person name="Hammon N."/>
            <person name="Israni S."/>
            <person name="Dalin E."/>
            <person name="Tice H."/>
            <person name="Pitluck S."/>
            <person name="Chain P."/>
            <person name="Malfatti S."/>
            <person name="Shin M."/>
            <person name="Vergez L."/>
            <person name="Schmutz J."/>
            <person name="Larimer F."/>
            <person name="Land M."/>
            <person name="Hauser L."/>
            <person name="Kyrpides N."/>
            <person name="Mikhailova N."/>
            <person name="Miller C.D."/>
            <person name="Anderson A.J."/>
            <person name="Sims R.C."/>
            <person name="Richardson P."/>
        </authorList>
    </citation>
    <scope>NUCLEOTIDE SEQUENCE [LARGE SCALE GENOMIC DNA]</scope>
    <source>
        <strain evidence="2">JLS</strain>
    </source>
</reference>
<dbReference type="KEGG" id="mjl:Mjls_5632"/>
<sequence>MGRREHPHDLEACSSAGSWAAVLAAVEVQAPNGFMRYYRGDVTSVVAGSPSRWKATQYLMGNHTIAETMFRHDPSVMVYAPLRTLIYEDPAGRTRLAVDQPSLQFASFGDPRIAEVGVRLDALLSRLIALLGGEPPELAALRPG</sequence>
<organism evidence="2">
    <name type="scientific">Mycobacterium sp. (strain JLS)</name>
    <dbReference type="NCBI Taxonomy" id="164757"/>
    <lineage>
        <taxon>Bacteria</taxon>
        <taxon>Bacillati</taxon>
        <taxon>Actinomycetota</taxon>
        <taxon>Actinomycetes</taxon>
        <taxon>Mycobacteriales</taxon>
        <taxon>Mycobacteriaceae</taxon>
        <taxon>Mycobacterium</taxon>
    </lineage>
</organism>
<evidence type="ECO:0000313" key="2">
    <source>
        <dbReference type="EMBL" id="ABO01396.1"/>
    </source>
</evidence>
<evidence type="ECO:0000259" key="1">
    <source>
        <dbReference type="Pfam" id="PF03625"/>
    </source>
</evidence>
<dbReference type="Pfam" id="PF03625">
    <property type="entry name" value="DUF302"/>
    <property type="match status" value="1"/>
</dbReference>
<gene>
    <name evidence="2" type="ordered locus">Mjls_5632</name>
</gene>
<dbReference type="EMBL" id="CP000580">
    <property type="protein sequence ID" value="ABO01396.1"/>
    <property type="molecule type" value="Genomic_DNA"/>
</dbReference>
<dbReference type="InterPro" id="IPR035923">
    <property type="entry name" value="TT1751-like_sf"/>
</dbReference>